<dbReference type="GO" id="GO:0050897">
    <property type="term" value="F:cobalt ion binding"/>
    <property type="evidence" value="ECO:0007669"/>
    <property type="project" value="InterPro"/>
</dbReference>
<dbReference type="Gene3D" id="1.10.1240.10">
    <property type="entry name" value="Methionine synthase domain"/>
    <property type="match status" value="1"/>
</dbReference>
<dbReference type="SMART" id="SM01018">
    <property type="entry name" value="B12-binding_2"/>
    <property type="match status" value="1"/>
</dbReference>
<dbReference type="PROSITE" id="PS51332">
    <property type="entry name" value="B12_BINDING"/>
    <property type="match status" value="1"/>
</dbReference>
<comment type="similarity">
    <text evidence="1">Belongs to the methylamine corrinoid protein family.</text>
</comment>
<comment type="caution">
    <text evidence="6">The sequence shown here is derived from an EMBL/GenBank/DDBJ whole genome shotgun (WGS) entry which is preliminary data.</text>
</comment>
<dbReference type="GO" id="GO:0015948">
    <property type="term" value="P:methanogenesis"/>
    <property type="evidence" value="ECO:0007669"/>
    <property type="project" value="InterPro"/>
</dbReference>
<dbReference type="Gene3D" id="3.40.50.280">
    <property type="entry name" value="Cobalamin-binding domain"/>
    <property type="match status" value="1"/>
</dbReference>
<dbReference type="SUPFAM" id="SSF47644">
    <property type="entry name" value="Methionine synthase domain"/>
    <property type="match status" value="1"/>
</dbReference>
<dbReference type="RefSeq" id="WP_154809800.1">
    <property type="nucleotide sequence ID" value="NZ_VIAQ01000015.1"/>
</dbReference>
<dbReference type="InterPro" id="IPR036594">
    <property type="entry name" value="Meth_synthase_dom"/>
</dbReference>
<dbReference type="InterPro" id="IPR012741">
    <property type="entry name" value="Corrinoid_p"/>
</dbReference>
<keyword evidence="6" id="KW-0489">Methyltransferase</keyword>
<proteinExistence type="inferred from homology"/>
<feature type="domain" description="B12-binding N-terminal" evidence="5">
    <location>
        <begin position="13"/>
        <end position="107"/>
    </location>
</feature>
<reference evidence="6 7" key="1">
    <citation type="submission" date="2019-06" db="EMBL/GenBank/DDBJ databases">
        <title>Draft genome sequence of Methanolobus vulcani B1d.</title>
        <authorList>
            <person name="Creighbaum A.J."/>
            <person name="Ticak T."/>
            <person name="Hariraju D."/>
            <person name="Arivett B.A."/>
            <person name="Ferguson D.J.Jr."/>
        </authorList>
    </citation>
    <scope>NUCLEOTIDE SEQUENCE [LARGE SCALE GENOMIC DNA]</scope>
    <source>
        <strain evidence="6 7">B1d</strain>
    </source>
</reference>
<dbReference type="PROSITE" id="PS51337">
    <property type="entry name" value="B12_BINDING_NTER"/>
    <property type="match status" value="1"/>
</dbReference>
<dbReference type="Pfam" id="PF02310">
    <property type="entry name" value="B12-binding"/>
    <property type="match status" value="1"/>
</dbReference>
<feature type="domain" description="B12-binding" evidence="4">
    <location>
        <begin position="106"/>
        <end position="235"/>
    </location>
</feature>
<dbReference type="FunFam" id="3.40.50.280:FF:000003">
    <property type="entry name" value="Dimethylamine methyltransferase corrinoid protein"/>
    <property type="match status" value="1"/>
</dbReference>
<evidence type="ECO:0000313" key="6">
    <source>
        <dbReference type="EMBL" id="TQD25074.1"/>
    </source>
</evidence>
<dbReference type="GO" id="GO:0031419">
    <property type="term" value="F:cobalamin binding"/>
    <property type="evidence" value="ECO:0007669"/>
    <property type="project" value="InterPro"/>
</dbReference>
<evidence type="ECO:0000259" key="4">
    <source>
        <dbReference type="PROSITE" id="PS51332"/>
    </source>
</evidence>
<keyword evidence="7" id="KW-1185">Reference proteome</keyword>
<evidence type="ECO:0000259" key="5">
    <source>
        <dbReference type="PROSITE" id="PS51337"/>
    </source>
</evidence>
<dbReference type="EMBL" id="VIAQ01000015">
    <property type="protein sequence ID" value="TQD25074.1"/>
    <property type="molecule type" value="Genomic_DNA"/>
</dbReference>
<dbReference type="GO" id="GO:0032259">
    <property type="term" value="P:methylation"/>
    <property type="evidence" value="ECO:0007669"/>
    <property type="project" value="UniProtKB-KW"/>
</dbReference>
<dbReference type="InterPro" id="IPR036724">
    <property type="entry name" value="Cobalamin-bd_sf"/>
</dbReference>
<keyword evidence="2" id="KW-0479">Metal-binding</keyword>
<gene>
    <name evidence="6" type="ORF">FKV42_08450</name>
</gene>
<sequence>MKIKKQKSPEELASERYPSDPYERKIAEAVFNGDEDAVIRALKEAIDFGFNPLSLINQGLLCGMDIVSTLYEEGILYLPDIIMASNAMKDGIEFCKKLASKAPDFKGKVVSYVVEGDIHDIGKTIVCALLVAKGFEVIDLGKDVPVNEVIDSVKKEQPIMLSGTALLTMGKHSLKEVNERLLEEGIRIPFLCGGRGVNKDFVSNLELGLYCEDGASVPKIAEEILKGTTIEELRDKYVFSSK</sequence>
<evidence type="ECO:0000256" key="3">
    <source>
        <dbReference type="ARBA" id="ARBA00023285"/>
    </source>
</evidence>
<dbReference type="OrthoDB" id="134276at2157"/>
<name>A0A7Z8KNN0_9EURY</name>
<organism evidence="6 7">
    <name type="scientific">Methanolobus vulcani</name>
    <dbReference type="NCBI Taxonomy" id="38026"/>
    <lineage>
        <taxon>Archaea</taxon>
        <taxon>Methanobacteriati</taxon>
        <taxon>Methanobacteriota</taxon>
        <taxon>Stenosarchaea group</taxon>
        <taxon>Methanomicrobia</taxon>
        <taxon>Methanosarcinales</taxon>
        <taxon>Methanosarcinaceae</taxon>
        <taxon>Methanolobus</taxon>
    </lineage>
</organism>
<dbReference type="PANTHER" id="PTHR45833:SF1">
    <property type="entry name" value="METHIONINE SYNTHASE"/>
    <property type="match status" value="1"/>
</dbReference>
<dbReference type="SUPFAM" id="SSF52242">
    <property type="entry name" value="Cobalamin (vitamin B12)-binding domain"/>
    <property type="match status" value="1"/>
</dbReference>
<dbReference type="PANTHER" id="PTHR45833">
    <property type="entry name" value="METHIONINE SYNTHASE"/>
    <property type="match status" value="1"/>
</dbReference>
<keyword evidence="3" id="KW-0170">Cobalt</keyword>
<dbReference type="GO" id="GO:0050667">
    <property type="term" value="P:homocysteine metabolic process"/>
    <property type="evidence" value="ECO:0007669"/>
    <property type="project" value="TreeGrafter"/>
</dbReference>
<dbReference type="InterPro" id="IPR050554">
    <property type="entry name" value="Met_Synthase/Corrinoid"/>
</dbReference>
<dbReference type="GO" id="GO:0046653">
    <property type="term" value="P:tetrahydrofolate metabolic process"/>
    <property type="evidence" value="ECO:0007669"/>
    <property type="project" value="TreeGrafter"/>
</dbReference>
<dbReference type="InterPro" id="IPR003759">
    <property type="entry name" value="Cbl-bd_cap"/>
</dbReference>
<keyword evidence="6" id="KW-0808">Transferase</keyword>
<dbReference type="Pfam" id="PF02607">
    <property type="entry name" value="B12-binding_2"/>
    <property type="match status" value="1"/>
</dbReference>
<dbReference type="InterPro" id="IPR006158">
    <property type="entry name" value="Cobalamin-bd"/>
</dbReference>
<evidence type="ECO:0000256" key="1">
    <source>
        <dbReference type="ARBA" id="ARBA00010854"/>
    </source>
</evidence>
<dbReference type="GO" id="GO:0005829">
    <property type="term" value="C:cytosol"/>
    <property type="evidence" value="ECO:0007669"/>
    <property type="project" value="TreeGrafter"/>
</dbReference>
<dbReference type="GO" id="GO:0008705">
    <property type="term" value="F:methionine synthase activity"/>
    <property type="evidence" value="ECO:0007669"/>
    <property type="project" value="TreeGrafter"/>
</dbReference>
<dbReference type="Proteomes" id="UP000319335">
    <property type="component" value="Unassembled WGS sequence"/>
</dbReference>
<dbReference type="NCBIfam" id="TIGR02370">
    <property type="entry name" value="pyl_corrinoid"/>
    <property type="match status" value="1"/>
</dbReference>
<evidence type="ECO:0000313" key="7">
    <source>
        <dbReference type="Proteomes" id="UP000319335"/>
    </source>
</evidence>
<evidence type="ECO:0000256" key="2">
    <source>
        <dbReference type="ARBA" id="ARBA00022723"/>
    </source>
</evidence>
<accession>A0A7Z8KNN0</accession>
<protein>
    <submittedName>
        <fullName evidence="6">Methanol--cobalamin methyltransferase</fullName>
    </submittedName>
</protein>
<dbReference type="AlphaFoldDB" id="A0A7Z8KNN0"/>